<dbReference type="PROSITE" id="PS51272">
    <property type="entry name" value="SLH"/>
    <property type="match status" value="3"/>
</dbReference>
<proteinExistence type="predicted"/>
<dbReference type="InterPro" id="IPR051465">
    <property type="entry name" value="Cell_Envelope_Struct_Comp"/>
</dbReference>
<name>A0A1C0YD54_9BACL</name>
<dbReference type="AlphaFoldDB" id="A0A1C0YD54"/>
<feature type="domain" description="SLH" evidence="2">
    <location>
        <begin position="22"/>
        <end position="86"/>
    </location>
</feature>
<dbReference type="PANTHER" id="PTHR43308:SF5">
    <property type="entry name" value="S-LAYER PROTEIN _ PEPTIDOGLYCAN ENDO-BETA-N-ACETYLGLUCOSAMINIDASE"/>
    <property type="match status" value="1"/>
</dbReference>
<dbReference type="OrthoDB" id="5845122at2"/>
<sequence length="377" mass="42520">MKTFSTALLLTAALLLSPLGAAANTQMYVDVTNATQNAIVKKMAEANVMTAYEDDLFYPEATVTRAELADMITRAYKLYNVRPAKQFNDVTEDTDYADSIQQLYRAGIIDGTANGDFNPYQEVKRTHVAKILTNLLKLTPTPTTKFKDVPTSLANNVFIGALVEKGIIAGYPDGTFKPNQAVSRINMATFLYRALYGKEQQIENKKITSNTAYAATKLQAANYASGTGYSYYIEFDTNGNAKPKFEGIMQTFSTSRIHIYQRNSDWTAIDTDLRHLVEFKPYTLTTIHALPYAETYWAYDGSYTTTPYFNQDVTINNLKFTGTLKIVQKIEAYYYSDDVGYNVEEHEAVFYFKEGYGLLSYTFNNRTVLAMTGYKLR</sequence>
<dbReference type="RefSeq" id="WP_066466388.1">
    <property type="nucleotide sequence ID" value="NZ_MATO01000069.1"/>
</dbReference>
<dbReference type="Proteomes" id="UP000093482">
    <property type="component" value="Unassembled WGS sequence"/>
</dbReference>
<dbReference type="EMBL" id="MATO01000069">
    <property type="protein sequence ID" value="OCS85074.1"/>
    <property type="molecule type" value="Genomic_DNA"/>
</dbReference>
<accession>A0A1C0YD54</accession>
<evidence type="ECO:0000313" key="4">
    <source>
        <dbReference type="Proteomes" id="UP000093482"/>
    </source>
</evidence>
<dbReference type="InterPro" id="IPR001119">
    <property type="entry name" value="SLH_dom"/>
</dbReference>
<comment type="caution">
    <text evidence="3">The sequence shown here is derived from an EMBL/GenBank/DDBJ whole genome shotgun (WGS) entry which is preliminary data.</text>
</comment>
<organism evidence="3 4">
    <name type="scientific">Caryophanon latum</name>
    <dbReference type="NCBI Taxonomy" id="33977"/>
    <lineage>
        <taxon>Bacteria</taxon>
        <taxon>Bacillati</taxon>
        <taxon>Bacillota</taxon>
        <taxon>Bacilli</taxon>
        <taxon>Bacillales</taxon>
        <taxon>Caryophanaceae</taxon>
        <taxon>Caryophanon</taxon>
    </lineage>
</organism>
<reference evidence="3 4" key="1">
    <citation type="submission" date="2016-07" db="EMBL/GenBank/DDBJ databases">
        <title>Caryophanon latum genome sequencing.</title>
        <authorList>
            <person name="Verma A."/>
            <person name="Pal Y."/>
            <person name="Krishnamurthi S."/>
        </authorList>
    </citation>
    <scope>NUCLEOTIDE SEQUENCE [LARGE SCALE GENOMIC DNA]</scope>
    <source>
        <strain evidence="3 4">DSM 14151</strain>
    </source>
</reference>
<feature type="signal peptide" evidence="1">
    <location>
        <begin position="1"/>
        <end position="23"/>
    </location>
</feature>
<keyword evidence="1" id="KW-0732">Signal</keyword>
<protein>
    <recommendedName>
        <fullName evidence="2">SLH domain-containing protein</fullName>
    </recommendedName>
</protein>
<feature type="domain" description="SLH" evidence="2">
    <location>
        <begin position="142"/>
        <end position="205"/>
    </location>
</feature>
<evidence type="ECO:0000313" key="3">
    <source>
        <dbReference type="EMBL" id="OCS85074.1"/>
    </source>
</evidence>
<dbReference type="PANTHER" id="PTHR43308">
    <property type="entry name" value="OUTER MEMBRANE PROTEIN ALPHA-RELATED"/>
    <property type="match status" value="1"/>
</dbReference>
<keyword evidence="4" id="KW-1185">Reference proteome</keyword>
<evidence type="ECO:0000259" key="2">
    <source>
        <dbReference type="PROSITE" id="PS51272"/>
    </source>
</evidence>
<evidence type="ECO:0000256" key="1">
    <source>
        <dbReference type="SAM" id="SignalP"/>
    </source>
</evidence>
<feature type="chain" id="PRO_5008649036" description="SLH domain-containing protein" evidence="1">
    <location>
        <begin position="24"/>
        <end position="377"/>
    </location>
</feature>
<dbReference type="Pfam" id="PF00395">
    <property type="entry name" value="SLH"/>
    <property type="match status" value="3"/>
</dbReference>
<gene>
    <name evidence="3" type="ORF">A6K76_15275</name>
</gene>
<feature type="domain" description="SLH" evidence="2">
    <location>
        <begin position="87"/>
        <end position="140"/>
    </location>
</feature>